<evidence type="ECO:0000313" key="2">
    <source>
        <dbReference type="Proteomes" id="UP000029567"/>
    </source>
</evidence>
<comment type="caution">
    <text evidence="1">The sequence shown here is derived from an EMBL/GenBank/DDBJ whole genome shotgun (WGS) entry which is preliminary data.</text>
</comment>
<accession>A0A0E3BBN3</accession>
<dbReference type="EMBL" id="AWTN01000103">
    <property type="protein sequence ID" value="KGG88783.1"/>
    <property type="molecule type" value="Genomic_DNA"/>
</dbReference>
<proteinExistence type="predicted"/>
<reference evidence="1 2" key="1">
    <citation type="submission" date="2013-09" db="EMBL/GenBank/DDBJ databases">
        <title>High correlation between genotypes and phenotypes of environmental bacteria Comamonas testosteroni strains.</title>
        <authorList>
            <person name="Liu L."/>
            <person name="Zhu W."/>
            <person name="Xia X."/>
            <person name="Xu B."/>
            <person name="Luo M."/>
            <person name="Wang G."/>
        </authorList>
    </citation>
    <scope>NUCLEOTIDE SEQUENCE [LARGE SCALE GENOMIC DNA]</scope>
    <source>
        <strain evidence="1 2">JL14</strain>
    </source>
</reference>
<dbReference type="InterPro" id="IPR058701">
    <property type="entry name" value="PhiTE_072-like"/>
</dbReference>
<organism evidence="1 2">
    <name type="scientific">Comamonas thiooxydans</name>
    <dbReference type="NCBI Taxonomy" id="363952"/>
    <lineage>
        <taxon>Bacteria</taxon>
        <taxon>Pseudomonadati</taxon>
        <taxon>Pseudomonadota</taxon>
        <taxon>Betaproteobacteria</taxon>
        <taxon>Burkholderiales</taxon>
        <taxon>Comamonadaceae</taxon>
        <taxon>Comamonas</taxon>
    </lineage>
</organism>
<dbReference type="Proteomes" id="UP000029567">
    <property type="component" value="Unassembled WGS sequence"/>
</dbReference>
<protein>
    <submittedName>
        <fullName evidence="1">Uncharacterized protein</fullName>
    </submittedName>
</protein>
<dbReference type="RefSeq" id="WP_034381253.1">
    <property type="nucleotide sequence ID" value="NZ_AWTN01000103.1"/>
</dbReference>
<evidence type="ECO:0000313" key="1">
    <source>
        <dbReference type="EMBL" id="KGG88783.1"/>
    </source>
</evidence>
<gene>
    <name evidence="1" type="ORF">P245_17945</name>
</gene>
<dbReference type="Pfam" id="PF26211">
    <property type="entry name" value="Phage_phiTE_072"/>
    <property type="match status" value="1"/>
</dbReference>
<dbReference type="AlphaFoldDB" id="A0A0E3BBN3"/>
<sequence>MKVEVGTITILRITEVPRLDPIRVTLDDIGPGQGRINIESYGKAWASYWGAMGKESIAQFFITCDNHYLIKNLAPELCGGKFCGHTLEKDARKKVLAQRQKRLLTNDEARDLYERAGDLHLCETLNECWHADTELLQELYGQDEWWYPVGDAASIDNPEYLGLAHICDAVREALKTQAAAKEGAKE</sequence>
<name>A0A0E3BBN3_9BURK</name>